<dbReference type="GO" id="GO:0005524">
    <property type="term" value="F:ATP binding"/>
    <property type="evidence" value="ECO:0007669"/>
    <property type="project" value="InterPro"/>
</dbReference>
<evidence type="ECO:0000256" key="1">
    <source>
        <dbReference type="ARBA" id="ARBA00022670"/>
    </source>
</evidence>
<accession>A0A1I0HYE2</accession>
<dbReference type="AlphaFoldDB" id="A0A1I0HYE2"/>
<dbReference type="Pfam" id="PF20436">
    <property type="entry name" value="LonB_AAA-LID"/>
    <property type="match status" value="1"/>
</dbReference>
<organism evidence="4 5">
    <name type="scientific">Thalassotalea agarivorans</name>
    <name type="common">Thalassomonas agarivorans</name>
    <dbReference type="NCBI Taxonomy" id="349064"/>
    <lineage>
        <taxon>Bacteria</taxon>
        <taxon>Pseudomonadati</taxon>
        <taxon>Pseudomonadota</taxon>
        <taxon>Gammaproteobacteria</taxon>
        <taxon>Alteromonadales</taxon>
        <taxon>Colwelliaceae</taxon>
        <taxon>Thalassotalea</taxon>
    </lineage>
</organism>
<gene>
    <name evidence="4" type="ORF">SAMN05660429_02984</name>
</gene>
<name>A0A1I0HYE2_THASX</name>
<dbReference type="PRINTS" id="PR00830">
    <property type="entry name" value="ENDOLAPTASE"/>
</dbReference>
<dbReference type="GO" id="GO:0004252">
    <property type="term" value="F:serine-type endopeptidase activity"/>
    <property type="evidence" value="ECO:0007669"/>
    <property type="project" value="UniProtKB-UniRule"/>
</dbReference>
<dbReference type="Proteomes" id="UP000199308">
    <property type="component" value="Unassembled WGS sequence"/>
</dbReference>
<dbReference type="Gene3D" id="3.30.230.10">
    <property type="match status" value="1"/>
</dbReference>
<evidence type="ECO:0000313" key="5">
    <source>
        <dbReference type="Proteomes" id="UP000199308"/>
    </source>
</evidence>
<dbReference type="Pfam" id="PF20437">
    <property type="entry name" value="LonC_helical"/>
    <property type="match status" value="1"/>
</dbReference>
<keyword evidence="1 2" id="KW-0645">Protease</keyword>
<keyword evidence="5" id="KW-1185">Reference proteome</keyword>
<dbReference type="GO" id="GO:0006508">
    <property type="term" value="P:proteolysis"/>
    <property type="evidence" value="ECO:0007669"/>
    <property type="project" value="UniProtKB-KW"/>
</dbReference>
<evidence type="ECO:0000256" key="2">
    <source>
        <dbReference type="PROSITE-ProRule" id="PRU01122"/>
    </source>
</evidence>
<dbReference type="Pfam" id="PF13654">
    <property type="entry name" value="AAA_32"/>
    <property type="match status" value="1"/>
</dbReference>
<dbReference type="EMBL" id="FOHK01000019">
    <property type="protein sequence ID" value="SET89113.1"/>
    <property type="molecule type" value="Genomic_DNA"/>
</dbReference>
<proteinExistence type="inferred from homology"/>
<dbReference type="InterPro" id="IPR046843">
    <property type="entry name" value="LonB_AAA-LID"/>
</dbReference>
<dbReference type="Gene3D" id="3.40.50.300">
    <property type="entry name" value="P-loop containing nucleotide triphosphate hydrolases"/>
    <property type="match status" value="2"/>
</dbReference>
<dbReference type="InterPro" id="IPR014721">
    <property type="entry name" value="Ribsml_uS5_D2-typ_fold_subgr"/>
</dbReference>
<dbReference type="InterPro" id="IPR020568">
    <property type="entry name" value="Ribosomal_Su5_D2-typ_SF"/>
</dbReference>
<dbReference type="STRING" id="349064.SAMN05660429_02984"/>
<feature type="active site" evidence="2">
    <location>
        <position position="656"/>
    </location>
</feature>
<dbReference type="InterPro" id="IPR027065">
    <property type="entry name" value="Lon_Prtase"/>
</dbReference>
<dbReference type="SUPFAM" id="SSF54211">
    <property type="entry name" value="Ribosomal protein S5 domain 2-like"/>
    <property type="match status" value="1"/>
</dbReference>
<dbReference type="InterPro" id="IPR046844">
    <property type="entry name" value="Lon-like_helical"/>
</dbReference>
<feature type="active site" evidence="2">
    <location>
        <position position="699"/>
    </location>
</feature>
<dbReference type="PANTHER" id="PTHR10046">
    <property type="entry name" value="ATP DEPENDENT LON PROTEASE FAMILY MEMBER"/>
    <property type="match status" value="1"/>
</dbReference>
<evidence type="ECO:0000259" key="3">
    <source>
        <dbReference type="PROSITE" id="PS51786"/>
    </source>
</evidence>
<dbReference type="Gene3D" id="1.10.8.60">
    <property type="match status" value="1"/>
</dbReference>
<dbReference type="InterPro" id="IPR027417">
    <property type="entry name" value="P-loop_NTPase"/>
</dbReference>
<comment type="similarity">
    <text evidence="2">Belongs to the peptidase S16 family.</text>
</comment>
<keyword evidence="2" id="KW-0720">Serine protease</keyword>
<dbReference type="InterPro" id="IPR041699">
    <property type="entry name" value="AAA_32"/>
</dbReference>
<keyword evidence="2" id="KW-0378">Hydrolase</keyword>
<dbReference type="InterPro" id="IPR008269">
    <property type="entry name" value="Lon_proteolytic"/>
</dbReference>
<dbReference type="SUPFAM" id="SSF52540">
    <property type="entry name" value="P-loop containing nucleoside triphosphate hydrolases"/>
    <property type="match status" value="1"/>
</dbReference>
<sequence>MTQTVERLRLSPHQLTSKLSAQLFERASIETNQPFIGHERAKDALAFGLVMQAPGFNVYAMGDHGTGRQTLIKQMLAAQAKREETPEEWCYINNFDNSHEPYKLYVSPGDGKQLLARMNTFIDELLDLFPEVFDNPGYQRQKAAVDREFNQRYDEALANVEQIALQNDVVLYEEKGEVGFAPLVDGKPLNDEEFSKLDEAQREKFYELLTKLEGLLAEQLLELPLWKRESSDKLRKLKFDTAEQAIRPLLKELEHEFAANLGVLKYLKTVKAHIVDVVLELLVEESNNENTNTTEKDLRKLMVEKFLPNLLVDRSKDEGAPVVYEQNPTYQNLFGHVDFSTFQGASYTSYRLIRPGALHKANGGYLLLEAEKLLTQPMVWARLKLALKTQKVTIENPYSEFTQPGAYSLKPEEIPLKVKVILLGDPSLYYTLQDLDQEFTELFRVLADFDRHLKKDENNLVAYGKLIRQRAAKYNYPEVTNEAIAELVRYALRKAEHQQKLSANITQVNDLLDEAYYIWHQSGSDGELTEQFVTLALAAKKRRTGRLSETWLSEIKESQVLISTQGKQVGKVNGLTVLEIGDSVFGTPARITATVYAGSGGVTDIEREVDLGKSIHSKGVLLLTGYLGHKYGQEFPVTISANIAIEQSYGHIDGDSASMAELCALVSAISHMPIDQGIAITGSINQHGQVQSIGGVNEKIEGFYRLCKDKGLTGKQGVIIPQTNVINLMLSDEVMEAVSNNMFNIYAVDDIDQALEVLMDTQAGELGSTGRYPRKSIHGMVLDKLKTFEALLHGNDD</sequence>
<dbReference type="Pfam" id="PF05362">
    <property type="entry name" value="Lon_C"/>
    <property type="match status" value="1"/>
</dbReference>
<dbReference type="PROSITE" id="PS51786">
    <property type="entry name" value="LON_PROTEOLYTIC"/>
    <property type="match status" value="1"/>
</dbReference>
<reference evidence="4 5" key="1">
    <citation type="submission" date="2016-10" db="EMBL/GenBank/DDBJ databases">
        <authorList>
            <person name="de Groot N.N."/>
        </authorList>
    </citation>
    <scope>NUCLEOTIDE SEQUENCE [LARGE SCALE GENOMIC DNA]</scope>
    <source>
        <strain evidence="4 5">DSM 19706</strain>
    </source>
</reference>
<evidence type="ECO:0000313" key="4">
    <source>
        <dbReference type="EMBL" id="SET89113.1"/>
    </source>
</evidence>
<comment type="catalytic activity">
    <reaction evidence="2">
        <text>Hydrolysis of proteins in presence of ATP.</text>
        <dbReference type="EC" id="3.4.21.53"/>
    </reaction>
</comment>
<dbReference type="EC" id="3.4.21.53" evidence="2"/>
<dbReference type="GO" id="GO:0030163">
    <property type="term" value="P:protein catabolic process"/>
    <property type="evidence" value="ECO:0007669"/>
    <property type="project" value="InterPro"/>
</dbReference>
<dbReference type="OrthoDB" id="9758568at2"/>
<feature type="domain" description="Lon proteolytic" evidence="3">
    <location>
        <begin position="566"/>
        <end position="761"/>
    </location>
</feature>
<dbReference type="RefSeq" id="WP_093332265.1">
    <property type="nucleotide sequence ID" value="NZ_AP027363.1"/>
</dbReference>
<protein>
    <recommendedName>
        <fullName evidence="2">endopeptidase La</fullName>
        <ecNumber evidence="2">3.4.21.53</ecNumber>
    </recommendedName>
</protein>
<dbReference type="GO" id="GO:0004176">
    <property type="term" value="F:ATP-dependent peptidase activity"/>
    <property type="evidence" value="ECO:0007669"/>
    <property type="project" value="UniProtKB-UniRule"/>
</dbReference>